<dbReference type="RefSeq" id="WP_120211348.1">
    <property type="nucleotide sequence ID" value="NZ_CAWOAK010000002.1"/>
</dbReference>
<protein>
    <recommendedName>
        <fullName evidence="3">RHS repeat-associated core domain-containing protein</fullName>
    </recommendedName>
</protein>
<organism evidence="1 2">
    <name type="scientific">Xenorhabdus ehlersii</name>
    <dbReference type="NCBI Taxonomy" id="290111"/>
    <lineage>
        <taxon>Bacteria</taxon>
        <taxon>Pseudomonadati</taxon>
        <taxon>Pseudomonadota</taxon>
        <taxon>Gammaproteobacteria</taxon>
        <taxon>Enterobacterales</taxon>
        <taxon>Morganellaceae</taxon>
        <taxon>Xenorhabdus</taxon>
    </lineage>
</organism>
<evidence type="ECO:0000313" key="1">
    <source>
        <dbReference type="EMBL" id="RKE91868.1"/>
    </source>
</evidence>
<accession>A0ABX9PKJ4</accession>
<name>A0ABX9PKJ4_9GAMM</name>
<sequence length="162" mass="17647">MGGFNPYSYVHNPSKWVDPYGLAGGKGNKGEPVKPKTPEVVELDPKTIRFSQTSVNDTAEITQSMKAKGWDGDPIDVIRMKDGGLTTIDNTRVLAASRAGINVKARVHDGSTPIPQEFIRRFTTAKGVPSTWEEAINLRIGKQNAGYRKRYPNGSTVIGSSD</sequence>
<dbReference type="EMBL" id="RAQI01000002">
    <property type="protein sequence ID" value="RKE91868.1"/>
    <property type="molecule type" value="Genomic_DNA"/>
</dbReference>
<gene>
    <name evidence="1" type="ORF">BDE27_2148</name>
</gene>
<keyword evidence="2" id="KW-1185">Reference proteome</keyword>
<dbReference type="Proteomes" id="UP000283568">
    <property type="component" value="Unassembled WGS sequence"/>
</dbReference>
<comment type="caution">
    <text evidence="1">The sequence shown here is derived from an EMBL/GenBank/DDBJ whole genome shotgun (WGS) entry which is preliminary data.</text>
</comment>
<evidence type="ECO:0000313" key="2">
    <source>
        <dbReference type="Proteomes" id="UP000283568"/>
    </source>
</evidence>
<reference evidence="1 2" key="1">
    <citation type="submission" date="2018-09" db="EMBL/GenBank/DDBJ databases">
        <title>Genomic Encyclopedia of Archaeal and Bacterial Type Strains, Phase II (KMG-II): from individual species to whole genera.</title>
        <authorList>
            <person name="Goeker M."/>
        </authorList>
    </citation>
    <scope>NUCLEOTIDE SEQUENCE [LARGE SCALE GENOMIC DNA]</scope>
    <source>
        <strain evidence="1 2">DSM 16337</strain>
    </source>
</reference>
<evidence type="ECO:0008006" key="3">
    <source>
        <dbReference type="Google" id="ProtNLM"/>
    </source>
</evidence>
<proteinExistence type="predicted"/>